<accession>A0ABP8TDF7</accession>
<dbReference type="Pfam" id="PF05425">
    <property type="entry name" value="CopD"/>
    <property type="match status" value="1"/>
</dbReference>
<evidence type="ECO:0000256" key="2">
    <source>
        <dbReference type="ARBA" id="ARBA00022475"/>
    </source>
</evidence>
<keyword evidence="3 9" id="KW-0812">Transmembrane</keyword>
<feature type="transmembrane region" description="Helical" evidence="9">
    <location>
        <begin position="364"/>
        <end position="384"/>
    </location>
</feature>
<organism evidence="12 13">
    <name type="scientific">Actinoallomurus liliacearum</name>
    <dbReference type="NCBI Taxonomy" id="1080073"/>
    <lineage>
        <taxon>Bacteria</taxon>
        <taxon>Bacillati</taxon>
        <taxon>Actinomycetota</taxon>
        <taxon>Actinomycetes</taxon>
        <taxon>Streptosporangiales</taxon>
        <taxon>Thermomonosporaceae</taxon>
        <taxon>Actinoallomurus</taxon>
    </lineage>
</organism>
<dbReference type="Pfam" id="PF04234">
    <property type="entry name" value="CopC"/>
    <property type="match status" value="1"/>
</dbReference>
<sequence length="591" mass="61065">MTFMFRAAERGGHHRRVLRVLLVAALAVGCFAAEVTFGALFRPAEAHAVLLESSPVDNAVVGSAPRQAVLRFNEAVTLTPESIQLLDPNGDEVRVGAPVHAAGKANTAAAALPADLARGTYTVAWRVVSADSHAVSGAFRFSVGAPSAAVASPRTGTGRVTPVVHGVGRGLAFLGLALTLGGVVFLGVIWPGGLGRRRGRLVVWAGFAALGVGTVVVFLAQGPYGTGRSLATAFDPGVLRLTLSTRFGHALSARLGTAVVLAVVFAVVVRHRGGADGDGAEARVPVAALILGAVCGVALVLTWPLTDHAHTGSQAWLAVPVTCLHLLAIAVWFGGLVPLTACVVGPAAGRSERVRDLRPALPRFSGLAQVCFAVIAVTGLYLAWRQVGTFGALGGTTYGRLLLVKFGLVLLVVALAARGRSFVRRRGSDPAEDVPAGELRRLRVSVATEVVLGVVVLSVTSVLVNTAPARSSYAPPVRATVAVPAAAGTHTGLDGGHVELRLTPARRGSNVADIYLVAKGGSLVNVPEVSGRLAPVGKDIGALPVTVSAAEPGHYVASAMSIPYPGRWDLWLNIRTSDFDEVPVHFSFTAR</sequence>
<dbReference type="InterPro" id="IPR007348">
    <property type="entry name" value="CopC_dom"/>
</dbReference>
<evidence type="ECO:0000256" key="1">
    <source>
        <dbReference type="ARBA" id="ARBA00004651"/>
    </source>
</evidence>
<feature type="transmembrane region" description="Helical" evidence="9">
    <location>
        <begin position="446"/>
        <end position="464"/>
    </location>
</feature>
<comment type="subcellular location">
    <subcellularLocation>
        <location evidence="1">Cell membrane</location>
        <topology evidence="1">Multi-pass membrane protein</topology>
    </subcellularLocation>
</comment>
<feature type="transmembrane region" description="Helical" evidence="9">
    <location>
        <begin position="170"/>
        <end position="189"/>
    </location>
</feature>
<keyword evidence="2" id="KW-1003">Cell membrane</keyword>
<dbReference type="InterPro" id="IPR008457">
    <property type="entry name" value="Cu-R_CopD_dom"/>
</dbReference>
<dbReference type="PANTHER" id="PTHR34820">
    <property type="entry name" value="INNER MEMBRANE PROTEIN YEBZ"/>
    <property type="match status" value="1"/>
</dbReference>
<feature type="transmembrane region" description="Helical" evidence="9">
    <location>
        <begin position="282"/>
        <end position="303"/>
    </location>
</feature>
<name>A0ABP8TDF7_9ACTN</name>
<dbReference type="PANTHER" id="PTHR34820:SF4">
    <property type="entry name" value="INNER MEMBRANE PROTEIN YEBZ"/>
    <property type="match status" value="1"/>
</dbReference>
<proteinExistence type="predicted"/>
<evidence type="ECO:0000313" key="12">
    <source>
        <dbReference type="EMBL" id="GAA4602067.1"/>
    </source>
</evidence>
<dbReference type="EMBL" id="BAABHJ010000002">
    <property type="protein sequence ID" value="GAA4602067.1"/>
    <property type="molecule type" value="Genomic_DNA"/>
</dbReference>
<feature type="transmembrane region" description="Helical" evidence="9">
    <location>
        <begin position="315"/>
        <end position="344"/>
    </location>
</feature>
<keyword evidence="13" id="KW-1185">Reference proteome</keyword>
<dbReference type="Proteomes" id="UP001500212">
    <property type="component" value="Unassembled WGS sequence"/>
</dbReference>
<evidence type="ECO:0000256" key="7">
    <source>
        <dbReference type="ARBA" id="ARBA00023008"/>
    </source>
</evidence>
<feature type="transmembrane region" description="Helical" evidence="9">
    <location>
        <begin position="396"/>
        <end position="417"/>
    </location>
</feature>
<evidence type="ECO:0000256" key="6">
    <source>
        <dbReference type="ARBA" id="ARBA00022989"/>
    </source>
</evidence>
<feature type="transmembrane region" description="Helical" evidence="9">
    <location>
        <begin position="201"/>
        <end position="220"/>
    </location>
</feature>
<evidence type="ECO:0000256" key="9">
    <source>
        <dbReference type="SAM" id="Phobius"/>
    </source>
</evidence>
<evidence type="ECO:0000259" key="10">
    <source>
        <dbReference type="Pfam" id="PF04234"/>
    </source>
</evidence>
<evidence type="ECO:0000256" key="3">
    <source>
        <dbReference type="ARBA" id="ARBA00022692"/>
    </source>
</evidence>
<keyword evidence="8 9" id="KW-0472">Membrane</keyword>
<dbReference type="InterPro" id="IPR014755">
    <property type="entry name" value="Cu-Rt/internalin_Ig-like"/>
</dbReference>
<feature type="domain" description="Copper resistance protein D" evidence="11">
    <location>
        <begin position="360"/>
        <end position="463"/>
    </location>
</feature>
<evidence type="ECO:0000256" key="5">
    <source>
        <dbReference type="ARBA" id="ARBA00022729"/>
    </source>
</evidence>
<keyword evidence="7" id="KW-0186">Copper</keyword>
<keyword evidence="6 9" id="KW-1133">Transmembrane helix</keyword>
<feature type="transmembrane region" description="Helical" evidence="9">
    <location>
        <begin position="251"/>
        <end position="270"/>
    </location>
</feature>
<protein>
    <submittedName>
        <fullName evidence="12">Copper resistance protein CopC</fullName>
    </submittedName>
</protein>
<comment type="caution">
    <text evidence="12">The sequence shown here is derived from an EMBL/GenBank/DDBJ whole genome shotgun (WGS) entry which is preliminary data.</text>
</comment>
<evidence type="ECO:0000313" key="13">
    <source>
        <dbReference type="Proteomes" id="UP001500212"/>
    </source>
</evidence>
<evidence type="ECO:0000259" key="11">
    <source>
        <dbReference type="Pfam" id="PF05425"/>
    </source>
</evidence>
<evidence type="ECO:0000256" key="4">
    <source>
        <dbReference type="ARBA" id="ARBA00022723"/>
    </source>
</evidence>
<dbReference type="PROSITE" id="PS51257">
    <property type="entry name" value="PROKAR_LIPOPROTEIN"/>
    <property type="match status" value="1"/>
</dbReference>
<feature type="domain" description="CopC" evidence="10">
    <location>
        <begin position="47"/>
        <end position="143"/>
    </location>
</feature>
<dbReference type="InterPro" id="IPR014756">
    <property type="entry name" value="Ig_E-set"/>
</dbReference>
<keyword evidence="5" id="KW-0732">Signal</keyword>
<keyword evidence="4" id="KW-0479">Metal-binding</keyword>
<reference evidence="13" key="1">
    <citation type="journal article" date="2019" name="Int. J. Syst. Evol. Microbiol.">
        <title>The Global Catalogue of Microorganisms (GCM) 10K type strain sequencing project: providing services to taxonomists for standard genome sequencing and annotation.</title>
        <authorList>
            <consortium name="The Broad Institute Genomics Platform"/>
            <consortium name="The Broad Institute Genome Sequencing Center for Infectious Disease"/>
            <person name="Wu L."/>
            <person name="Ma J."/>
        </authorList>
    </citation>
    <scope>NUCLEOTIDE SEQUENCE [LARGE SCALE GENOMIC DNA]</scope>
    <source>
        <strain evidence="13">JCM 17938</strain>
    </source>
</reference>
<dbReference type="InterPro" id="IPR032694">
    <property type="entry name" value="CopC/D"/>
</dbReference>
<evidence type="ECO:0000256" key="8">
    <source>
        <dbReference type="ARBA" id="ARBA00023136"/>
    </source>
</evidence>
<gene>
    <name evidence="12" type="ORF">GCM10023195_05950</name>
</gene>
<dbReference type="SUPFAM" id="SSF81296">
    <property type="entry name" value="E set domains"/>
    <property type="match status" value="1"/>
</dbReference>
<dbReference type="Gene3D" id="2.60.40.1220">
    <property type="match status" value="1"/>
</dbReference>